<evidence type="ECO:0000313" key="6">
    <source>
        <dbReference type="EMBL" id="MBC5646766.1"/>
    </source>
</evidence>
<reference evidence="6 7" key="1">
    <citation type="submission" date="2020-08" db="EMBL/GenBank/DDBJ databases">
        <title>Genome public.</title>
        <authorList>
            <person name="Liu C."/>
            <person name="Sun Q."/>
        </authorList>
    </citation>
    <scope>NUCLEOTIDE SEQUENCE [LARGE SCALE GENOMIC DNA]</scope>
    <source>
        <strain evidence="6 7">NSJ-35</strain>
    </source>
</reference>
<protein>
    <recommendedName>
        <fullName evidence="5">Flagellar assembly factor FliW</fullName>
    </recommendedName>
</protein>
<dbReference type="EMBL" id="JACOON010000001">
    <property type="protein sequence ID" value="MBC5646766.1"/>
    <property type="molecule type" value="Genomic_DNA"/>
</dbReference>
<keyword evidence="1 5" id="KW-0963">Cytoplasm</keyword>
<keyword evidence="7" id="KW-1185">Reference proteome</keyword>
<comment type="subcellular location">
    <subcellularLocation>
        <location evidence="5">Cytoplasm</location>
    </subcellularLocation>
</comment>
<keyword evidence="2 5" id="KW-1005">Bacterial flagellum biogenesis</keyword>
<proteinExistence type="inferred from homology"/>
<evidence type="ECO:0000256" key="3">
    <source>
        <dbReference type="ARBA" id="ARBA00022845"/>
    </source>
</evidence>
<keyword evidence="4 5" id="KW-0143">Chaperone</keyword>
<dbReference type="HAMAP" id="MF_01185">
    <property type="entry name" value="FliW"/>
    <property type="match status" value="1"/>
</dbReference>
<dbReference type="InterPro" id="IPR003775">
    <property type="entry name" value="Flagellar_assembly_factor_FliW"/>
</dbReference>
<evidence type="ECO:0000313" key="7">
    <source>
        <dbReference type="Proteomes" id="UP000606889"/>
    </source>
</evidence>
<comment type="similarity">
    <text evidence="5">Belongs to the FliW family.</text>
</comment>
<dbReference type="NCBIfam" id="NF009793">
    <property type="entry name" value="PRK13285.1-1"/>
    <property type="match status" value="1"/>
</dbReference>
<gene>
    <name evidence="5" type="primary">fliW</name>
    <name evidence="6" type="ORF">H8S18_00195</name>
</gene>
<keyword evidence="6" id="KW-0966">Cell projection</keyword>
<comment type="subunit">
    <text evidence="5">Interacts with translational regulator CsrA and flagellin(s).</text>
</comment>
<dbReference type="Pfam" id="PF02623">
    <property type="entry name" value="FliW"/>
    <property type="match status" value="1"/>
</dbReference>
<comment type="caution">
    <text evidence="6">The sequence shown here is derived from an EMBL/GenBank/DDBJ whole genome shotgun (WGS) entry which is preliminary data.</text>
</comment>
<dbReference type="PANTHER" id="PTHR39190">
    <property type="entry name" value="FLAGELLAR ASSEMBLY FACTOR FLIW"/>
    <property type="match status" value="1"/>
</dbReference>
<accession>A0ABR7EAE9</accession>
<dbReference type="InterPro" id="IPR024046">
    <property type="entry name" value="Flagellar_assmbl_FliW_dom_sf"/>
</dbReference>
<keyword evidence="3 5" id="KW-0810">Translation regulation</keyword>
<evidence type="ECO:0000256" key="2">
    <source>
        <dbReference type="ARBA" id="ARBA00022795"/>
    </source>
</evidence>
<name>A0ABR7EAE9_9FIRM</name>
<sequence>MKIESTRFGEIEINENSIIRFVGGLPGFEELDRYAIIRCDQTEPIQWLQSLDDKDIAIPIVNPFILKPDYEIEVDDDDLDLIETHKEEDLVVLSIMVIPEDITKMTANLMAPLLINIKEMVGAQMMMDYKTLPIRFPAFEALQKYYHQEEGVDSSVGIDEKGE</sequence>
<comment type="function">
    <text evidence="5">Acts as an anti-CsrA protein, binds CsrA and prevents it from repressing translation of its target genes, one of which is flagellin. Binds to flagellin and participates in the assembly of the flagellum.</text>
</comment>
<keyword evidence="6" id="KW-0969">Cilium</keyword>
<organism evidence="6 7">
    <name type="scientific">Christensenella tenuis</name>
    <dbReference type="NCBI Taxonomy" id="2763033"/>
    <lineage>
        <taxon>Bacteria</taxon>
        <taxon>Bacillati</taxon>
        <taxon>Bacillota</taxon>
        <taxon>Clostridia</taxon>
        <taxon>Christensenellales</taxon>
        <taxon>Christensenellaceae</taxon>
        <taxon>Christensenella</taxon>
    </lineage>
</organism>
<dbReference type="Gene3D" id="2.30.290.10">
    <property type="entry name" value="BH3618-like"/>
    <property type="match status" value="1"/>
</dbReference>
<dbReference type="PANTHER" id="PTHR39190:SF1">
    <property type="entry name" value="FLAGELLAR ASSEMBLY FACTOR FLIW"/>
    <property type="match status" value="1"/>
</dbReference>
<dbReference type="SUPFAM" id="SSF141457">
    <property type="entry name" value="BH3618-like"/>
    <property type="match status" value="1"/>
</dbReference>
<keyword evidence="6" id="KW-0282">Flagellum</keyword>
<evidence type="ECO:0000256" key="5">
    <source>
        <dbReference type="HAMAP-Rule" id="MF_01185"/>
    </source>
</evidence>
<evidence type="ECO:0000256" key="1">
    <source>
        <dbReference type="ARBA" id="ARBA00022490"/>
    </source>
</evidence>
<evidence type="ECO:0000256" key="4">
    <source>
        <dbReference type="ARBA" id="ARBA00023186"/>
    </source>
</evidence>
<dbReference type="RefSeq" id="WP_186856312.1">
    <property type="nucleotide sequence ID" value="NZ_JACOON010000001.1"/>
</dbReference>
<dbReference type="Proteomes" id="UP000606889">
    <property type="component" value="Unassembled WGS sequence"/>
</dbReference>